<dbReference type="Pfam" id="PF07228">
    <property type="entry name" value="SpoIIE"/>
    <property type="match status" value="1"/>
</dbReference>
<evidence type="ECO:0000256" key="1">
    <source>
        <dbReference type="ARBA" id="ARBA00022801"/>
    </source>
</evidence>
<evidence type="ECO:0000256" key="2">
    <source>
        <dbReference type="SAM" id="Phobius"/>
    </source>
</evidence>
<dbReference type="Gene3D" id="2.130.10.10">
    <property type="entry name" value="YVTN repeat-like/Quinoprotein amine dehydrogenase"/>
    <property type="match status" value="2"/>
</dbReference>
<evidence type="ECO:0000259" key="3">
    <source>
        <dbReference type="Pfam" id="PF07228"/>
    </source>
</evidence>
<dbReference type="InterPro" id="IPR011123">
    <property type="entry name" value="Y_Y_Y"/>
</dbReference>
<proteinExistence type="predicted"/>
<keyword evidence="2" id="KW-1133">Transmembrane helix</keyword>
<keyword evidence="2" id="KW-0472">Membrane</keyword>
<dbReference type="Pfam" id="PF07495">
    <property type="entry name" value="Y_Y_Y"/>
    <property type="match status" value="1"/>
</dbReference>
<accession>W7XUI1</accession>
<gene>
    <name evidence="5" type="ORF">JCM21142_279</name>
</gene>
<protein>
    <submittedName>
        <fullName evidence="5">Phosphoserine phosphatase RsbU</fullName>
    </submittedName>
</protein>
<organism evidence="5 6">
    <name type="scientific">Saccharicrinis fermentans DSM 9555 = JCM 21142</name>
    <dbReference type="NCBI Taxonomy" id="869213"/>
    <lineage>
        <taxon>Bacteria</taxon>
        <taxon>Pseudomonadati</taxon>
        <taxon>Bacteroidota</taxon>
        <taxon>Bacteroidia</taxon>
        <taxon>Marinilabiliales</taxon>
        <taxon>Marinilabiliaceae</taxon>
        <taxon>Saccharicrinis</taxon>
    </lineage>
</organism>
<feature type="domain" description="Two component regulator three Y" evidence="4">
    <location>
        <begin position="552"/>
        <end position="617"/>
    </location>
</feature>
<keyword evidence="6" id="KW-1185">Reference proteome</keyword>
<keyword evidence="1" id="KW-0378">Hydrolase</keyword>
<comment type="caution">
    <text evidence="5">The sequence shown here is derived from an EMBL/GenBank/DDBJ whole genome shotgun (WGS) entry which is preliminary data.</text>
</comment>
<dbReference type="Gene3D" id="2.60.40.10">
    <property type="entry name" value="Immunoglobulins"/>
    <property type="match status" value="1"/>
</dbReference>
<dbReference type="eggNOG" id="COG2205">
    <property type="taxonomic scope" value="Bacteria"/>
</dbReference>
<dbReference type="RefSeq" id="WP_235207945.1">
    <property type="nucleotide sequence ID" value="NZ_BAMD01000002.1"/>
</dbReference>
<keyword evidence="2" id="KW-0812">Transmembrane</keyword>
<dbReference type="eggNOG" id="COG2208">
    <property type="taxonomic scope" value="Bacteria"/>
</dbReference>
<feature type="transmembrane region" description="Helical" evidence="2">
    <location>
        <begin position="625"/>
        <end position="643"/>
    </location>
</feature>
<dbReference type="GO" id="GO:0016791">
    <property type="term" value="F:phosphatase activity"/>
    <property type="evidence" value="ECO:0007669"/>
    <property type="project" value="TreeGrafter"/>
</dbReference>
<dbReference type="InterPro" id="IPR036457">
    <property type="entry name" value="PPM-type-like_dom_sf"/>
</dbReference>
<dbReference type="AlphaFoldDB" id="W7XUI1"/>
<dbReference type="PANTHER" id="PTHR43156:SF9">
    <property type="entry name" value="HAMP DOMAIN-CONTAINING PROTEIN"/>
    <property type="match status" value="1"/>
</dbReference>
<dbReference type="InterPro" id="IPR001932">
    <property type="entry name" value="PPM-type_phosphatase-like_dom"/>
</dbReference>
<dbReference type="eggNOG" id="COG3292">
    <property type="taxonomic scope" value="Bacteria"/>
</dbReference>
<dbReference type="Gene3D" id="3.60.40.10">
    <property type="entry name" value="PPM-type phosphatase domain"/>
    <property type="match status" value="1"/>
</dbReference>
<sequence length="930" mass="106969">MGNIWATVQNNGLLKINKQKNVTPYFQADIFEDKLYYSIESVDPFNFLMGTSEGLMHLKLNQNAEITSVHEIGNIPPAKINTIVKRRAIEGEYWIATEDEGFYLFRYDEQTAKHYANNNLCIKFNIEYENILDIYEEKDGNLLLATWGNGVIKLFLDAATQSFTESFKFTTENGLNHDFIRAIIGDREDNYWFATYGGGVSVLLSDYFIHYDLESIGFKQSKAKSVMATHSNLWIGLDNGILHTDPFCFTDHEYYDKALGIPNDEITGFEYDSDSTFWVASFESGLYFRKKGDLRFKKYPYTKGVSEPKINDMAIVNRDILLATTSGFYRINPTTPKTTLLTTENQLPHNNINFVFIDDQQQIWIGPKSSGICLLDSTSIEVHRLSKSPLDVSGMTTDSKGNFWLSTIGKGVLKYNQDTLMAIDISDGLTKNYCYDIVCDKNDRLWIAHQPGISTIDLNTKQIRTFGFKEDMGGDFYDIWKDKEENIWFASSNGIIKYFPDRDKKNTVPPKINLNKANVSGINYPLNKPIQLPYPYNRRYAKFRFDFTGISFKDPLGVSYQYKLIRNDNEESQWIDLGTTNFKEYEFLPDGKYDLKIRAFNADGVPNNNPLSIRIEIAEPIWKKWWFYLVLISLLGLIFYWIIKIRERKLRMQKEALQREVNSQTIVLREQKDEIQRKNKDITASINYAKRIQSSILPPVNELKNSFAQSFIFFAPRDIVSGDFYWFSKNKNKFLLCCADCTGHGVPGAFMSMIGTTLLNDINKTEKVQSPADILEKLDSNIKVLLQKENSENAKDGMDISVIEIDVNTHKVRIASAKRPVFVYINNELSIYNGTRRSIGDDALTQKSKFLNYEYNCSKGDSIYLFSDGYTDQFGGPKGKKIMKVGVKNLLEEIRKKPMDSQGKIIKEYFNNWKGDLEQIDDVLFMGIKL</sequence>
<reference evidence="5 6" key="1">
    <citation type="journal article" date="2014" name="Genome Announc.">
        <title>Draft Genome Sequence of Cytophaga fermentans JCM 21142T, a Facultative Anaerobe Isolated from Marine Mud.</title>
        <authorList>
            <person name="Starns D."/>
            <person name="Oshima K."/>
            <person name="Suda W."/>
            <person name="Iino T."/>
            <person name="Yuki M."/>
            <person name="Inoue J."/>
            <person name="Kitamura K."/>
            <person name="Iida T."/>
            <person name="Darby A."/>
            <person name="Hattori M."/>
            <person name="Ohkuma M."/>
        </authorList>
    </citation>
    <scope>NUCLEOTIDE SEQUENCE [LARGE SCALE GENOMIC DNA]</scope>
    <source>
        <strain evidence="5 6">JCM 21142</strain>
    </source>
</reference>
<evidence type="ECO:0000313" key="6">
    <source>
        <dbReference type="Proteomes" id="UP000019402"/>
    </source>
</evidence>
<dbReference type="InterPro" id="IPR015943">
    <property type="entry name" value="WD40/YVTN_repeat-like_dom_sf"/>
</dbReference>
<dbReference type="InterPro" id="IPR052016">
    <property type="entry name" value="Bact_Sigma-Reg"/>
</dbReference>
<dbReference type="EMBL" id="BAMD01000002">
    <property type="protein sequence ID" value="GAF01665.1"/>
    <property type="molecule type" value="Genomic_DNA"/>
</dbReference>
<dbReference type="STRING" id="869213.GCA_000517085_03219"/>
<feature type="domain" description="PPM-type phosphatase" evidence="3">
    <location>
        <begin position="732"/>
        <end position="928"/>
    </location>
</feature>
<evidence type="ECO:0000259" key="4">
    <source>
        <dbReference type="Pfam" id="PF07495"/>
    </source>
</evidence>
<dbReference type="Proteomes" id="UP000019402">
    <property type="component" value="Unassembled WGS sequence"/>
</dbReference>
<dbReference type="InterPro" id="IPR013783">
    <property type="entry name" value="Ig-like_fold"/>
</dbReference>
<name>W7XUI1_9BACT</name>
<evidence type="ECO:0000313" key="5">
    <source>
        <dbReference type="EMBL" id="GAF01665.1"/>
    </source>
</evidence>
<dbReference type="SUPFAM" id="SSF63829">
    <property type="entry name" value="Calcium-dependent phosphotriesterase"/>
    <property type="match status" value="2"/>
</dbReference>
<dbReference type="PANTHER" id="PTHR43156">
    <property type="entry name" value="STAGE II SPORULATION PROTEIN E-RELATED"/>
    <property type="match status" value="1"/>
</dbReference>